<feature type="domain" description="Acylphosphatase-like" evidence="4">
    <location>
        <begin position="69"/>
        <end position="157"/>
    </location>
</feature>
<feature type="active site" evidence="1">
    <location>
        <position position="102"/>
    </location>
</feature>
<reference evidence="5" key="2">
    <citation type="submission" date="2022-03" db="EMBL/GenBank/DDBJ databases">
        <title>Draft title - Genomic analysis of global carrot germplasm unveils the trajectory of domestication and the origin of high carotenoid orange carrot.</title>
        <authorList>
            <person name="Iorizzo M."/>
            <person name="Ellison S."/>
            <person name="Senalik D."/>
            <person name="Macko-Podgorni A."/>
            <person name="Grzebelus D."/>
            <person name="Bostan H."/>
            <person name="Rolling W."/>
            <person name="Curaba J."/>
            <person name="Simon P."/>
        </authorList>
    </citation>
    <scope>NUCLEOTIDE SEQUENCE</scope>
    <source>
        <tissue evidence="5">Leaf</tissue>
    </source>
</reference>
<comment type="catalytic activity">
    <reaction evidence="1 2">
        <text>an acyl phosphate + H2O = a carboxylate + phosphate + H(+)</text>
        <dbReference type="Rhea" id="RHEA:14965"/>
        <dbReference type="ChEBI" id="CHEBI:15377"/>
        <dbReference type="ChEBI" id="CHEBI:15378"/>
        <dbReference type="ChEBI" id="CHEBI:29067"/>
        <dbReference type="ChEBI" id="CHEBI:43474"/>
        <dbReference type="ChEBI" id="CHEBI:59918"/>
        <dbReference type="EC" id="3.6.1.7"/>
    </reaction>
</comment>
<dbReference type="InterPro" id="IPR001792">
    <property type="entry name" value="Acylphosphatase-like_dom"/>
</dbReference>
<evidence type="ECO:0000313" key="5">
    <source>
        <dbReference type="EMBL" id="WOH06102.1"/>
    </source>
</evidence>
<keyword evidence="1 2" id="KW-0378">Hydrolase</keyword>
<dbReference type="EC" id="3.6.1.7" evidence="1 2"/>
<dbReference type="Gene3D" id="3.30.70.100">
    <property type="match status" value="1"/>
</dbReference>
<evidence type="ECO:0000313" key="6">
    <source>
        <dbReference type="Proteomes" id="UP000077755"/>
    </source>
</evidence>
<evidence type="ECO:0000256" key="2">
    <source>
        <dbReference type="RuleBase" id="RU000553"/>
    </source>
</evidence>
<dbReference type="SUPFAM" id="SSF54975">
    <property type="entry name" value="Acylphosphatase/BLUF domain-like"/>
    <property type="match status" value="1"/>
</dbReference>
<evidence type="ECO:0000256" key="3">
    <source>
        <dbReference type="RuleBase" id="RU004168"/>
    </source>
</evidence>
<evidence type="ECO:0000256" key="1">
    <source>
        <dbReference type="PROSITE-ProRule" id="PRU00520"/>
    </source>
</evidence>
<dbReference type="PRINTS" id="PR00112">
    <property type="entry name" value="ACYLPHPHTASE"/>
</dbReference>
<dbReference type="InterPro" id="IPR036046">
    <property type="entry name" value="Acylphosphatase-like_dom_sf"/>
</dbReference>
<dbReference type="AlphaFoldDB" id="A0AAF0XFD3"/>
<dbReference type="PROSITE" id="PS00151">
    <property type="entry name" value="ACYLPHOSPHATASE_2"/>
    <property type="match status" value="1"/>
</dbReference>
<dbReference type="InterPro" id="IPR017968">
    <property type="entry name" value="Acylphosphatase_CS"/>
</dbReference>
<name>A0AAF0XFD3_DAUCS</name>
<dbReference type="PROSITE" id="PS51160">
    <property type="entry name" value="ACYLPHOSPHATASE_3"/>
    <property type="match status" value="1"/>
</dbReference>
<dbReference type="PANTHER" id="PTHR47268">
    <property type="entry name" value="ACYLPHOSPHATASE"/>
    <property type="match status" value="1"/>
</dbReference>
<organism evidence="5 6">
    <name type="scientific">Daucus carota subsp. sativus</name>
    <name type="common">Carrot</name>
    <dbReference type="NCBI Taxonomy" id="79200"/>
    <lineage>
        <taxon>Eukaryota</taxon>
        <taxon>Viridiplantae</taxon>
        <taxon>Streptophyta</taxon>
        <taxon>Embryophyta</taxon>
        <taxon>Tracheophyta</taxon>
        <taxon>Spermatophyta</taxon>
        <taxon>Magnoliopsida</taxon>
        <taxon>eudicotyledons</taxon>
        <taxon>Gunneridae</taxon>
        <taxon>Pentapetalae</taxon>
        <taxon>asterids</taxon>
        <taxon>campanulids</taxon>
        <taxon>Apiales</taxon>
        <taxon>Apiaceae</taxon>
        <taxon>Apioideae</taxon>
        <taxon>Scandiceae</taxon>
        <taxon>Daucinae</taxon>
        <taxon>Daucus</taxon>
        <taxon>Daucus sect. Daucus</taxon>
    </lineage>
</organism>
<dbReference type="GO" id="GO:0003998">
    <property type="term" value="F:acylphosphatase activity"/>
    <property type="evidence" value="ECO:0007669"/>
    <property type="project" value="UniProtKB-EC"/>
</dbReference>
<dbReference type="EMBL" id="CP093348">
    <property type="protein sequence ID" value="WOH06102.1"/>
    <property type="molecule type" value="Genomic_DNA"/>
</dbReference>
<dbReference type="Pfam" id="PF00708">
    <property type="entry name" value="Acylphosphatase"/>
    <property type="match status" value="1"/>
</dbReference>
<proteinExistence type="inferred from homology"/>
<sequence>MAHLLSRNVLLLGRGLEACKITTTTINSASPFPIHPTPFVSHLTIPLPIRRRFLTNMSDSSSNTSSIKTVRVEVKGVVQGVFFRDWTVQNATQLGVNGWVRNRRDGSVEALFSGDSDKVDEMQQRCRRGPEHAVVTSFQCFPSSDVPGPGFQRKSTV</sequence>
<dbReference type="PROSITE" id="PS00150">
    <property type="entry name" value="ACYLPHOSPHATASE_1"/>
    <property type="match status" value="1"/>
</dbReference>
<dbReference type="InterPro" id="IPR020456">
    <property type="entry name" value="Acylphosphatase"/>
</dbReference>
<dbReference type="PANTHER" id="PTHR47268:SF4">
    <property type="entry name" value="ACYLPHOSPHATASE"/>
    <property type="match status" value="1"/>
</dbReference>
<keyword evidence="6" id="KW-1185">Reference proteome</keyword>
<comment type="similarity">
    <text evidence="3">Belongs to the acylphosphatase family.</text>
</comment>
<reference evidence="5" key="1">
    <citation type="journal article" date="2016" name="Nat. Genet.">
        <title>A high-quality carrot genome assembly provides new insights into carotenoid accumulation and asterid genome evolution.</title>
        <authorList>
            <person name="Iorizzo M."/>
            <person name="Ellison S."/>
            <person name="Senalik D."/>
            <person name="Zeng P."/>
            <person name="Satapoomin P."/>
            <person name="Huang J."/>
            <person name="Bowman M."/>
            <person name="Iovene M."/>
            <person name="Sanseverino W."/>
            <person name="Cavagnaro P."/>
            <person name="Yildiz M."/>
            <person name="Macko-Podgorni A."/>
            <person name="Moranska E."/>
            <person name="Grzebelus E."/>
            <person name="Grzebelus D."/>
            <person name="Ashrafi H."/>
            <person name="Zheng Z."/>
            <person name="Cheng S."/>
            <person name="Spooner D."/>
            <person name="Van Deynze A."/>
            <person name="Simon P."/>
        </authorList>
    </citation>
    <scope>NUCLEOTIDE SEQUENCE</scope>
    <source>
        <tissue evidence="5">Leaf</tissue>
    </source>
</reference>
<dbReference type="Proteomes" id="UP000077755">
    <property type="component" value="Chromosome 6"/>
</dbReference>
<protein>
    <recommendedName>
        <fullName evidence="1 2">Acylphosphatase</fullName>
        <ecNumber evidence="1 2">3.6.1.7</ecNumber>
    </recommendedName>
</protein>
<feature type="active site" evidence="1">
    <location>
        <position position="84"/>
    </location>
</feature>
<gene>
    <name evidence="5" type="ORF">DCAR_0625525</name>
</gene>
<accession>A0AAF0XFD3</accession>
<evidence type="ECO:0000259" key="4">
    <source>
        <dbReference type="PROSITE" id="PS51160"/>
    </source>
</evidence>